<dbReference type="EMBL" id="LAZR01054142">
    <property type="protein sequence ID" value="KKK79190.1"/>
    <property type="molecule type" value="Genomic_DNA"/>
</dbReference>
<gene>
    <name evidence="1" type="ORF">LCGC14_2835970</name>
</gene>
<organism evidence="1">
    <name type="scientific">marine sediment metagenome</name>
    <dbReference type="NCBI Taxonomy" id="412755"/>
    <lineage>
        <taxon>unclassified sequences</taxon>
        <taxon>metagenomes</taxon>
        <taxon>ecological metagenomes</taxon>
    </lineage>
</organism>
<accession>A0A0F8YZ82</accession>
<sequence>MFDFIDEIKLKIKQDRERRVLQKQKDADFKVLRQKKQFEINKTDLERE</sequence>
<name>A0A0F8YZ82_9ZZZZ</name>
<dbReference type="AlphaFoldDB" id="A0A0F8YZ82"/>
<proteinExistence type="predicted"/>
<evidence type="ECO:0000313" key="1">
    <source>
        <dbReference type="EMBL" id="KKK79190.1"/>
    </source>
</evidence>
<reference evidence="1" key="1">
    <citation type="journal article" date="2015" name="Nature">
        <title>Complex archaea that bridge the gap between prokaryotes and eukaryotes.</title>
        <authorList>
            <person name="Spang A."/>
            <person name="Saw J.H."/>
            <person name="Jorgensen S.L."/>
            <person name="Zaremba-Niedzwiedzka K."/>
            <person name="Martijn J."/>
            <person name="Lind A.E."/>
            <person name="van Eijk R."/>
            <person name="Schleper C."/>
            <person name="Guy L."/>
            <person name="Ettema T.J."/>
        </authorList>
    </citation>
    <scope>NUCLEOTIDE SEQUENCE</scope>
</reference>
<protein>
    <submittedName>
        <fullName evidence="1">Uncharacterized protein</fullName>
    </submittedName>
</protein>
<comment type="caution">
    <text evidence="1">The sequence shown here is derived from an EMBL/GenBank/DDBJ whole genome shotgun (WGS) entry which is preliminary data.</text>
</comment>
<feature type="non-terminal residue" evidence="1">
    <location>
        <position position="48"/>
    </location>
</feature>